<dbReference type="OrthoDB" id="9801763at2"/>
<dbReference type="AlphaFoldDB" id="A0A4R2KQB1"/>
<keyword evidence="5" id="KW-1185">Reference proteome</keyword>
<dbReference type="InterPro" id="IPR050565">
    <property type="entry name" value="LYPA1-2/EST-like"/>
</dbReference>
<evidence type="ECO:0000256" key="2">
    <source>
        <dbReference type="ARBA" id="ARBA00022801"/>
    </source>
</evidence>
<feature type="domain" description="Phospholipase/carboxylesterase/thioesterase" evidence="3">
    <location>
        <begin position="11"/>
        <end position="220"/>
    </location>
</feature>
<reference evidence="4 5" key="1">
    <citation type="submission" date="2019-03" db="EMBL/GenBank/DDBJ databases">
        <title>Genomic Encyclopedia of Type Strains, Phase IV (KMG-IV): sequencing the most valuable type-strain genomes for metagenomic binning, comparative biology and taxonomic classification.</title>
        <authorList>
            <person name="Goeker M."/>
        </authorList>
    </citation>
    <scope>NUCLEOTIDE SEQUENCE [LARGE SCALE GENOMIC DNA]</scope>
    <source>
        <strain evidence="4 5">DSM 25287</strain>
    </source>
</reference>
<sequence length="228" mass="24486">MPLPALDTVEIEPATPATATVIWLHGLGADAHDFEPVVPELGLPPGLAVRFVFPNAPVRPITINGGYVMRGWYDILAADIPRAEDAAGVRDSAARIETLIARENARGVPSTRIVLAGFSQGAAMNLYAGLRHPEALAGIVALSGYLPLAATLEAERHPANAAVPIFMAHGDHDAVVRHTWGVATRRQLEALGYTPAWHEYPMGHEVCWEEIRTIGAWLAATLGDAKRF</sequence>
<dbReference type="RefSeq" id="WP_132545912.1">
    <property type="nucleotide sequence ID" value="NZ_SLWY01000039.1"/>
</dbReference>
<organism evidence="4 5">
    <name type="scientific">Plasticicumulans lactativorans</name>
    <dbReference type="NCBI Taxonomy" id="1133106"/>
    <lineage>
        <taxon>Bacteria</taxon>
        <taxon>Pseudomonadati</taxon>
        <taxon>Pseudomonadota</taxon>
        <taxon>Gammaproteobacteria</taxon>
        <taxon>Candidatus Competibacteraceae</taxon>
        <taxon>Plasticicumulans</taxon>
    </lineage>
</organism>
<gene>
    <name evidence="4" type="ORF">EV699_13912</name>
</gene>
<dbReference type="SUPFAM" id="SSF53474">
    <property type="entry name" value="alpha/beta-Hydrolases"/>
    <property type="match status" value="1"/>
</dbReference>
<name>A0A4R2KQB1_9GAMM</name>
<keyword evidence="2" id="KW-0378">Hydrolase</keyword>
<dbReference type="EMBL" id="SLWY01000039">
    <property type="protein sequence ID" value="TCO75794.1"/>
    <property type="molecule type" value="Genomic_DNA"/>
</dbReference>
<dbReference type="PANTHER" id="PTHR10655">
    <property type="entry name" value="LYSOPHOSPHOLIPASE-RELATED"/>
    <property type="match status" value="1"/>
</dbReference>
<dbReference type="InterPro" id="IPR003140">
    <property type="entry name" value="PLipase/COase/thioEstase"/>
</dbReference>
<dbReference type="Gene3D" id="3.40.50.1820">
    <property type="entry name" value="alpha/beta hydrolase"/>
    <property type="match status" value="1"/>
</dbReference>
<dbReference type="InterPro" id="IPR029058">
    <property type="entry name" value="AB_hydrolase_fold"/>
</dbReference>
<dbReference type="Proteomes" id="UP000295765">
    <property type="component" value="Unassembled WGS sequence"/>
</dbReference>
<evidence type="ECO:0000259" key="3">
    <source>
        <dbReference type="Pfam" id="PF02230"/>
    </source>
</evidence>
<evidence type="ECO:0000256" key="1">
    <source>
        <dbReference type="ARBA" id="ARBA00006499"/>
    </source>
</evidence>
<dbReference type="GO" id="GO:0016787">
    <property type="term" value="F:hydrolase activity"/>
    <property type="evidence" value="ECO:0007669"/>
    <property type="project" value="UniProtKB-KW"/>
</dbReference>
<comment type="similarity">
    <text evidence="1">Belongs to the AB hydrolase superfamily. AB hydrolase 2 family.</text>
</comment>
<evidence type="ECO:0000313" key="5">
    <source>
        <dbReference type="Proteomes" id="UP000295765"/>
    </source>
</evidence>
<proteinExistence type="inferred from homology"/>
<dbReference type="PANTHER" id="PTHR10655:SF17">
    <property type="entry name" value="LYSOPHOSPHOLIPASE-LIKE PROTEIN 1"/>
    <property type="match status" value="1"/>
</dbReference>
<dbReference type="Pfam" id="PF02230">
    <property type="entry name" value="Abhydrolase_2"/>
    <property type="match status" value="1"/>
</dbReference>
<evidence type="ECO:0000313" key="4">
    <source>
        <dbReference type="EMBL" id="TCO75794.1"/>
    </source>
</evidence>
<protein>
    <submittedName>
        <fullName evidence="4">Phospholipase/carboxylesterase</fullName>
    </submittedName>
</protein>
<comment type="caution">
    <text evidence="4">The sequence shown here is derived from an EMBL/GenBank/DDBJ whole genome shotgun (WGS) entry which is preliminary data.</text>
</comment>
<accession>A0A4R2KQB1</accession>